<dbReference type="AlphaFoldDB" id="A0AA36UVN1"/>
<evidence type="ECO:0000313" key="2">
    <source>
        <dbReference type="EMBL" id="EGQ9138386.1"/>
    </source>
</evidence>
<sequence length="21" mass="2334">MSETTQGPTHFRLMSKLKAIG</sequence>
<organism evidence="2 3">
    <name type="scientific">Vibrio alginolyticus</name>
    <dbReference type="NCBI Taxonomy" id="663"/>
    <lineage>
        <taxon>Bacteria</taxon>
        <taxon>Pseudomonadati</taxon>
        <taxon>Pseudomonadota</taxon>
        <taxon>Gammaproteobacteria</taxon>
        <taxon>Vibrionales</taxon>
        <taxon>Vibrionaceae</taxon>
        <taxon>Vibrio</taxon>
    </lineage>
</organism>
<dbReference type="Proteomes" id="UP000714625">
    <property type="component" value="Unassembled WGS sequence"/>
</dbReference>
<dbReference type="EMBL" id="AAXMUW010000157">
    <property type="protein sequence ID" value="EGQ9138386.1"/>
    <property type="molecule type" value="Genomic_DNA"/>
</dbReference>
<feature type="region of interest" description="Disordered" evidence="1">
    <location>
        <begin position="1"/>
        <end position="21"/>
    </location>
</feature>
<name>A0AA36UVN1_VIBAL</name>
<evidence type="ECO:0000256" key="1">
    <source>
        <dbReference type="SAM" id="MobiDB-lite"/>
    </source>
</evidence>
<proteinExistence type="predicted"/>
<accession>A0AA36UVN1</accession>
<reference evidence="2" key="1">
    <citation type="submission" date="2019-11" db="EMBL/GenBank/DDBJ databases">
        <authorList>
            <consortium name="PulseNet: The National Subtyping Network for Foodborne Disease Surveillance"/>
            <person name="Tarr C.L."/>
            <person name="Trees E."/>
            <person name="Katz L.S."/>
            <person name="Carleton-Romer H.A."/>
            <person name="Stroika S."/>
            <person name="Kucerova Z."/>
            <person name="Roache K.F."/>
            <person name="Sabol A.L."/>
            <person name="Besser J."/>
            <person name="Gerner-Smidt P."/>
        </authorList>
    </citation>
    <scope>NUCLEOTIDE SEQUENCE</scope>
    <source>
        <strain evidence="2">PNUSAV001129</strain>
    </source>
</reference>
<protein>
    <submittedName>
        <fullName evidence="2">Sigma factor-binding protein Crl</fullName>
    </submittedName>
</protein>
<comment type="caution">
    <text evidence="2">The sequence shown here is derived from an EMBL/GenBank/DDBJ whole genome shotgun (WGS) entry which is preliminary data.</text>
</comment>
<evidence type="ECO:0000313" key="3">
    <source>
        <dbReference type="Proteomes" id="UP000714625"/>
    </source>
</evidence>
<gene>
    <name evidence="2" type="ORF">GHY86_25215</name>
</gene>
<feature type="non-terminal residue" evidence="2">
    <location>
        <position position="21"/>
    </location>
</feature>